<dbReference type="SUPFAM" id="SSF52518">
    <property type="entry name" value="Thiamin diphosphate-binding fold (THDP-binding)"/>
    <property type="match status" value="2"/>
</dbReference>
<name>A0A7U9PWI4_9ACTN</name>
<accession>A0A7U9PWI4</accession>
<evidence type="ECO:0000256" key="2">
    <source>
        <dbReference type="ARBA" id="ARBA00001964"/>
    </source>
</evidence>
<dbReference type="InterPro" id="IPR029061">
    <property type="entry name" value="THDP-binding"/>
</dbReference>
<dbReference type="PIRSF" id="PIRSF036565">
    <property type="entry name" value="Pyruvt_ip_decrb"/>
    <property type="match status" value="1"/>
</dbReference>
<organism evidence="16 17">
    <name type="scientific">Streptomyces chrestomyceticus JCM 4735</name>
    <dbReference type="NCBI Taxonomy" id="1306181"/>
    <lineage>
        <taxon>Bacteria</taxon>
        <taxon>Bacillati</taxon>
        <taxon>Actinomycetota</taxon>
        <taxon>Actinomycetes</taxon>
        <taxon>Kitasatosporales</taxon>
        <taxon>Streptomycetaceae</taxon>
        <taxon>Streptomyces</taxon>
    </lineage>
</organism>
<comment type="cofactor">
    <cofactor evidence="11">
        <name>Mg(2+)</name>
        <dbReference type="ChEBI" id="CHEBI:18420"/>
    </cofactor>
    <text evidence="11">Binds 1 Mg(2+) per subunit.</text>
</comment>
<dbReference type="Pfam" id="PF02775">
    <property type="entry name" value="TPP_enzyme_C"/>
    <property type="match status" value="1"/>
</dbReference>
<dbReference type="GO" id="GO:0030976">
    <property type="term" value="F:thiamine pyrophosphate binding"/>
    <property type="evidence" value="ECO:0007669"/>
    <property type="project" value="InterPro"/>
</dbReference>
<dbReference type="GO" id="GO:0000949">
    <property type="term" value="P:aromatic amino acid family catabolic process to alcohol via Ehrlich pathway"/>
    <property type="evidence" value="ECO:0007669"/>
    <property type="project" value="TreeGrafter"/>
</dbReference>
<feature type="domain" description="Thiamine pyrophosphate enzyme N-terminal TPP-binding" evidence="15">
    <location>
        <begin position="23"/>
        <end position="126"/>
    </location>
</feature>
<dbReference type="GO" id="GO:0005829">
    <property type="term" value="C:cytosol"/>
    <property type="evidence" value="ECO:0007669"/>
    <property type="project" value="TreeGrafter"/>
</dbReference>
<keyword evidence="7" id="KW-0210">Decarboxylase</keyword>
<comment type="caution">
    <text evidence="16">The sequence shown here is derived from an EMBL/GenBank/DDBJ whole genome shotgun (WGS) entry which is preliminary data.</text>
</comment>
<feature type="domain" description="Thiamine pyrophosphate enzyme central" evidence="13">
    <location>
        <begin position="218"/>
        <end position="335"/>
    </location>
</feature>
<dbReference type="Gene3D" id="3.40.50.970">
    <property type="match status" value="2"/>
</dbReference>
<dbReference type="PANTHER" id="PTHR43452:SF30">
    <property type="entry name" value="PYRUVATE DECARBOXYLASE ISOZYME 1-RELATED"/>
    <property type="match status" value="1"/>
</dbReference>
<evidence type="ECO:0000256" key="9">
    <source>
        <dbReference type="ARBA" id="ARBA00023052"/>
    </source>
</evidence>
<dbReference type="InterPro" id="IPR047214">
    <property type="entry name" value="TPP_PDC_IPDC"/>
</dbReference>
<comment type="function">
    <text evidence="3">Decarboxylates branched-chain and aromatic alpha-keto acids to aldehydes.</text>
</comment>
<evidence type="ECO:0000313" key="17">
    <source>
        <dbReference type="Proteomes" id="UP000287830"/>
    </source>
</evidence>
<dbReference type="InterPro" id="IPR012000">
    <property type="entry name" value="Thiamin_PyroP_enz_cen_dom"/>
</dbReference>
<proteinExistence type="inferred from homology"/>
<dbReference type="InterPro" id="IPR012001">
    <property type="entry name" value="Thiamin_PyroP_enz_TPP-bd_dom"/>
</dbReference>
<evidence type="ECO:0000256" key="7">
    <source>
        <dbReference type="ARBA" id="ARBA00022793"/>
    </source>
</evidence>
<dbReference type="CDD" id="cd02005">
    <property type="entry name" value="TPP_PDC_IPDC"/>
    <property type="match status" value="1"/>
</dbReference>
<dbReference type="InterPro" id="IPR000399">
    <property type="entry name" value="TPP-bd_CS"/>
</dbReference>
<keyword evidence="10" id="KW-0456">Lyase</keyword>
<feature type="binding site" evidence="11">
    <location>
        <position position="481"/>
    </location>
    <ligand>
        <name>Mg(2+)</name>
        <dbReference type="ChEBI" id="CHEBI:18420"/>
    </ligand>
</feature>
<keyword evidence="9 12" id="KW-0786">Thiamine pyrophosphate</keyword>
<sequence>MSDTPSDIGPQATTPQAATARITVADYLLRRLRELDIEHLFGVPGDYNLGFLDQVTAFPGLAWVGTCNELDAAYAADGYARLRGAAALVTTFGVGELSAVNGVAGAYAERVPVVAVTGMPATEVAAAGRPVHHTLMDGEYGHFGRMFAEVTVARADLTAENAPAEIDRVLRVMWRERRPVHLNLPTDVVLARVPAPDGPLIVPDGPADPGLLREFLDGCARMLDGARSVTVLAGHEAERFGLRGPLAGLLAAAPVRSAVFSSGKGVLDETAPGFVGSYAGEISDKRARAAVEDADCLILVGAPVSDSVTGGFSHHFAPERTIELRPGRASAGRGVFEGIAMADAVGGLAGLLRDAELPEPEGYGESFSYPEAGEGRGELTQRQLWAQVGGFLPAGSVLVAEQGTAFYGAQEVPLPADGRFVGQPLWGSIGYTLPATLGTELAAPDRRSVLVIGDGSLQLTAQELGTMARYGAAPVVVVVNNDGYTVERAIHGATAPYNDIAAWDYTALPAAFGAGPGTVAVRVGTPAELADALALAARTPDELVLIEAVLPREDAPELLTALAQRFAEQNAYGD</sequence>
<dbReference type="RefSeq" id="WP_125045296.1">
    <property type="nucleotide sequence ID" value="NZ_BHZC01000001.1"/>
</dbReference>
<dbReference type="FunFam" id="3.40.50.970:FF:000019">
    <property type="entry name" value="Pyruvate decarboxylase isozyme"/>
    <property type="match status" value="1"/>
</dbReference>
<dbReference type="CDD" id="cd07038">
    <property type="entry name" value="TPP_PYR_PDC_IPDC_like"/>
    <property type="match status" value="1"/>
</dbReference>
<evidence type="ECO:0000256" key="8">
    <source>
        <dbReference type="ARBA" id="ARBA00022842"/>
    </source>
</evidence>
<evidence type="ECO:0000256" key="5">
    <source>
        <dbReference type="ARBA" id="ARBA00020054"/>
    </source>
</evidence>
<dbReference type="EMBL" id="BHZC01000001">
    <property type="protein sequence ID" value="GCD35332.1"/>
    <property type="molecule type" value="Genomic_DNA"/>
</dbReference>
<dbReference type="Pfam" id="PF02776">
    <property type="entry name" value="TPP_enzyme_N"/>
    <property type="match status" value="1"/>
</dbReference>
<dbReference type="SUPFAM" id="SSF52467">
    <property type="entry name" value="DHS-like NAD/FAD-binding domain"/>
    <property type="match status" value="1"/>
</dbReference>
<evidence type="ECO:0000259" key="15">
    <source>
        <dbReference type="Pfam" id="PF02776"/>
    </source>
</evidence>
<dbReference type="InterPro" id="IPR047213">
    <property type="entry name" value="TPP_PYR_PDC_IPDC-like"/>
</dbReference>
<gene>
    <name evidence="16" type="primary">kdc</name>
    <name evidence="16" type="ORF">OEIGOIKO_03075</name>
</gene>
<feature type="binding site" evidence="11">
    <location>
        <position position="483"/>
    </location>
    <ligand>
        <name>Mg(2+)</name>
        <dbReference type="ChEBI" id="CHEBI:18420"/>
    </ligand>
</feature>
<evidence type="ECO:0000259" key="13">
    <source>
        <dbReference type="Pfam" id="PF00205"/>
    </source>
</evidence>
<comment type="cofactor">
    <cofactor evidence="1">
        <name>a metal cation</name>
        <dbReference type="ChEBI" id="CHEBI:25213"/>
    </cofactor>
</comment>
<dbReference type="PROSITE" id="PS00187">
    <property type="entry name" value="TPP_ENZYMES"/>
    <property type="match status" value="1"/>
</dbReference>
<evidence type="ECO:0000256" key="6">
    <source>
        <dbReference type="ARBA" id="ARBA00022723"/>
    </source>
</evidence>
<evidence type="ECO:0000256" key="3">
    <source>
        <dbReference type="ARBA" id="ARBA00002938"/>
    </source>
</evidence>
<dbReference type="AlphaFoldDB" id="A0A7U9PWI4"/>
<evidence type="ECO:0000313" key="16">
    <source>
        <dbReference type="EMBL" id="GCD35332.1"/>
    </source>
</evidence>
<dbReference type="FunFam" id="3.40.50.970:FF:000024">
    <property type="entry name" value="Pyruvate decarboxylase isozyme"/>
    <property type="match status" value="1"/>
</dbReference>
<comment type="similarity">
    <text evidence="4 12">Belongs to the TPP enzyme family.</text>
</comment>
<keyword evidence="6 11" id="KW-0479">Metal-binding</keyword>
<dbReference type="PANTHER" id="PTHR43452">
    <property type="entry name" value="PYRUVATE DECARBOXYLASE"/>
    <property type="match status" value="1"/>
</dbReference>
<evidence type="ECO:0000259" key="14">
    <source>
        <dbReference type="Pfam" id="PF02775"/>
    </source>
</evidence>
<dbReference type="InterPro" id="IPR029035">
    <property type="entry name" value="DHS-like_NAD/FAD-binding_dom"/>
</dbReference>
<feature type="domain" description="Thiamine pyrophosphate enzyme TPP-binding" evidence="14">
    <location>
        <begin position="409"/>
        <end position="547"/>
    </location>
</feature>
<protein>
    <recommendedName>
        <fullName evidence="5">Alpha-keto-acid decarboxylase</fullName>
    </recommendedName>
</protein>
<dbReference type="Gene3D" id="3.40.50.1220">
    <property type="entry name" value="TPP-binding domain"/>
    <property type="match status" value="1"/>
</dbReference>
<dbReference type="GO" id="GO:0004737">
    <property type="term" value="F:pyruvate decarboxylase activity"/>
    <property type="evidence" value="ECO:0007669"/>
    <property type="project" value="TreeGrafter"/>
</dbReference>
<dbReference type="Pfam" id="PF00205">
    <property type="entry name" value="TPP_enzyme_M"/>
    <property type="match status" value="1"/>
</dbReference>
<evidence type="ECO:0000256" key="4">
    <source>
        <dbReference type="ARBA" id="ARBA00007812"/>
    </source>
</evidence>
<reference evidence="16 17" key="1">
    <citation type="submission" date="2018-11" db="EMBL/GenBank/DDBJ databases">
        <title>Whole genome sequence of Streptomyces chrestomyceticus NBRC 13444(T).</title>
        <authorList>
            <person name="Komaki H."/>
            <person name="Tamura T."/>
        </authorList>
    </citation>
    <scope>NUCLEOTIDE SEQUENCE [LARGE SCALE GENOMIC DNA]</scope>
    <source>
        <strain evidence="16 17">NBRC 13444</strain>
    </source>
</reference>
<evidence type="ECO:0000256" key="1">
    <source>
        <dbReference type="ARBA" id="ARBA00001920"/>
    </source>
</evidence>
<dbReference type="GO" id="GO:0000287">
    <property type="term" value="F:magnesium ion binding"/>
    <property type="evidence" value="ECO:0007669"/>
    <property type="project" value="InterPro"/>
</dbReference>
<dbReference type="Proteomes" id="UP000287830">
    <property type="component" value="Unassembled WGS sequence"/>
</dbReference>
<dbReference type="OrthoDB" id="4959782at2"/>
<evidence type="ECO:0000256" key="10">
    <source>
        <dbReference type="ARBA" id="ARBA00023239"/>
    </source>
</evidence>
<dbReference type="InterPro" id="IPR011766">
    <property type="entry name" value="TPP_enzyme_TPP-bd"/>
</dbReference>
<dbReference type="GeneID" id="95622014"/>
<keyword evidence="8 11" id="KW-0460">Magnesium</keyword>
<evidence type="ECO:0000256" key="11">
    <source>
        <dbReference type="PIRSR" id="PIRSR036565-2"/>
    </source>
</evidence>
<comment type="cofactor">
    <cofactor evidence="2">
        <name>thiamine diphosphate</name>
        <dbReference type="ChEBI" id="CHEBI:58937"/>
    </cofactor>
</comment>
<dbReference type="InterPro" id="IPR012110">
    <property type="entry name" value="PDC/IPDC-like"/>
</dbReference>
<feature type="binding site" evidence="11">
    <location>
        <position position="454"/>
    </location>
    <ligand>
        <name>Mg(2+)</name>
        <dbReference type="ChEBI" id="CHEBI:18420"/>
    </ligand>
</feature>
<evidence type="ECO:0000256" key="12">
    <source>
        <dbReference type="RuleBase" id="RU362132"/>
    </source>
</evidence>